<dbReference type="Proteomes" id="UP001311915">
    <property type="component" value="Unassembled WGS sequence"/>
</dbReference>
<organism evidence="2 3">
    <name type="scientific">Solanum pinnatisectum</name>
    <name type="common">tansyleaf nightshade</name>
    <dbReference type="NCBI Taxonomy" id="50273"/>
    <lineage>
        <taxon>Eukaryota</taxon>
        <taxon>Viridiplantae</taxon>
        <taxon>Streptophyta</taxon>
        <taxon>Embryophyta</taxon>
        <taxon>Tracheophyta</taxon>
        <taxon>Spermatophyta</taxon>
        <taxon>Magnoliopsida</taxon>
        <taxon>eudicotyledons</taxon>
        <taxon>Gunneridae</taxon>
        <taxon>Pentapetalae</taxon>
        <taxon>asterids</taxon>
        <taxon>lamiids</taxon>
        <taxon>Solanales</taxon>
        <taxon>Solanaceae</taxon>
        <taxon>Solanoideae</taxon>
        <taxon>Solaneae</taxon>
        <taxon>Solanum</taxon>
    </lineage>
</organism>
<dbReference type="AlphaFoldDB" id="A0AAV9KY24"/>
<protein>
    <submittedName>
        <fullName evidence="2">Uncharacterized protein</fullName>
    </submittedName>
</protein>
<dbReference type="EMBL" id="JAWPEI010000008">
    <property type="protein sequence ID" value="KAK4718342.1"/>
    <property type="molecule type" value="Genomic_DNA"/>
</dbReference>
<proteinExistence type="predicted"/>
<feature type="transmembrane region" description="Helical" evidence="1">
    <location>
        <begin position="20"/>
        <end position="43"/>
    </location>
</feature>
<keyword evidence="1" id="KW-0812">Transmembrane</keyword>
<accession>A0AAV9KY24</accession>
<keyword evidence="1" id="KW-0472">Membrane</keyword>
<evidence type="ECO:0000313" key="2">
    <source>
        <dbReference type="EMBL" id="KAK4718342.1"/>
    </source>
</evidence>
<reference evidence="2 3" key="1">
    <citation type="submission" date="2023-10" db="EMBL/GenBank/DDBJ databases">
        <title>Genome-Wide Identification Analysis in wild type Solanum Pinnatisectum Reveals Some Genes Defensing Phytophthora Infestans.</title>
        <authorList>
            <person name="Sun C."/>
        </authorList>
    </citation>
    <scope>NUCLEOTIDE SEQUENCE [LARGE SCALE GENOMIC DNA]</scope>
    <source>
        <strain evidence="2">LQN</strain>
        <tissue evidence="2">Leaf</tissue>
    </source>
</reference>
<comment type="caution">
    <text evidence="2">The sequence shown here is derived from an EMBL/GenBank/DDBJ whole genome shotgun (WGS) entry which is preliminary data.</text>
</comment>
<evidence type="ECO:0000256" key="1">
    <source>
        <dbReference type="SAM" id="Phobius"/>
    </source>
</evidence>
<keyword evidence="3" id="KW-1185">Reference proteome</keyword>
<gene>
    <name evidence="2" type="ORF">R3W88_016680</name>
</gene>
<keyword evidence="1" id="KW-1133">Transmembrane helix</keyword>
<sequence>MQSHLVGWKTKFLNMVGRFTLIKATLSSMANHVMQFIMMAIAITKHIDQIQ</sequence>
<name>A0AAV9KY24_9SOLN</name>
<evidence type="ECO:0000313" key="3">
    <source>
        <dbReference type="Proteomes" id="UP001311915"/>
    </source>
</evidence>